<accession>A0A2A8D2B2</accession>
<sequence>MPVKRNLRLKGSHVKSTVLQNPIACAKTVTTFVLATVVACILGLVAPSDAVAQRSDGNDRSDAHETWFNLRPYPLATWSPRAGVGAGLGLVMNNALRSGDETLLTVAPALHERVYTLSYASGGVPPHSDEDRRIVTITGRHAHTTRDWFYGFGPASSSESRTAFTLRTFQGSARLSQRLFDDHFFVQAHGRVEHYRLYDADLPSPSQNDAAGQATVDYAEEIAMLGSNAPVNGATFTSTGAVVGIDVQYDRRDKRYRTTSGWLLQGSLERWTPIGGETFSFVRTDVGAYRWLPISGEHRIAAYGHLTQLHDVDGVARLNDRLPHFVLPLLDGRSVPGFQRSRYTSRDALVFGLAYEFPITSILGLGIEGYAAGHAASVYDDISDQFELRINGSENLSAGEDTYPLRPAAALGLRIGPRFRDQTYVDVAVGRGPESFSAVRVSLVRRLNRPRPPHHETNHWRR</sequence>
<gene>
    <name evidence="4" type="ORF">CRI94_01660</name>
</gene>
<keyword evidence="2" id="KW-0472">Membrane</keyword>
<dbReference type="GO" id="GO:0019867">
    <property type="term" value="C:outer membrane"/>
    <property type="evidence" value="ECO:0007669"/>
    <property type="project" value="InterPro"/>
</dbReference>
<reference evidence="4 5" key="1">
    <citation type="submission" date="2017-10" db="EMBL/GenBank/DDBJ databases">
        <title>Draft genome of Longibacter Salinarum.</title>
        <authorList>
            <person name="Goh K.M."/>
            <person name="Shamsir M.S."/>
            <person name="Lim S.W."/>
        </authorList>
    </citation>
    <scope>NUCLEOTIDE SEQUENCE [LARGE SCALE GENOMIC DNA]</scope>
    <source>
        <strain evidence="4 5">KCTC 52045</strain>
    </source>
</reference>
<evidence type="ECO:0000256" key="2">
    <source>
        <dbReference type="ARBA" id="ARBA00023136"/>
    </source>
</evidence>
<evidence type="ECO:0000259" key="3">
    <source>
        <dbReference type="Pfam" id="PF01103"/>
    </source>
</evidence>
<name>A0A2A8D2B2_9BACT</name>
<evidence type="ECO:0000313" key="5">
    <source>
        <dbReference type="Proteomes" id="UP000220102"/>
    </source>
</evidence>
<dbReference type="AlphaFoldDB" id="A0A2A8D2B2"/>
<dbReference type="Proteomes" id="UP000220102">
    <property type="component" value="Unassembled WGS sequence"/>
</dbReference>
<dbReference type="EMBL" id="PDEQ01000001">
    <property type="protein sequence ID" value="PEN15020.1"/>
    <property type="molecule type" value="Genomic_DNA"/>
</dbReference>
<evidence type="ECO:0000313" key="4">
    <source>
        <dbReference type="EMBL" id="PEN15020.1"/>
    </source>
</evidence>
<feature type="domain" description="Bacterial surface antigen (D15)" evidence="3">
    <location>
        <begin position="145"/>
        <end position="348"/>
    </location>
</feature>
<dbReference type="InterPro" id="IPR000184">
    <property type="entry name" value="Bac_surfAg_D15"/>
</dbReference>
<dbReference type="Gene3D" id="2.40.160.50">
    <property type="entry name" value="membrane protein fhac: a member of the omp85/tpsb transporter family"/>
    <property type="match status" value="1"/>
</dbReference>
<comment type="caution">
    <text evidence="4">The sequence shown here is derived from an EMBL/GenBank/DDBJ whole genome shotgun (WGS) entry which is preliminary data.</text>
</comment>
<keyword evidence="5" id="KW-1185">Reference proteome</keyword>
<dbReference type="Pfam" id="PF01103">
    <property type="entry name" value="Omp85"/>
    <property type="match status" value="1"/>
</dbReference>
<comment type="subcellular location">
    <subcellularLocation>
        <location evidence="1">Membrane</location>
    </subcellularLocation>
</comment>
<evidence type="ECO:0000256" key="1">
    <source>
        <dbReference type="ARBA" id="ARBA00004370"/>
    </source>
</evidence>
<organism evidence="4 5">
    <name type="scientific">Longibacter salinarum</name>
    <dbReference type="NCBI Taxonomy" id="1850348"/>
    <lineage>
        <taxon>Bacteria</taxon>
        <taxon>Pseudomonadati</taxon>
        <taxon>Rhodothermota</taxon>
        <taxon>Rhodothermia</taxon>
        <taxon>Rhodothermales</taxon>
        <taxon>Salisaetaceae</taxon>
        <taxon>Longibacter</taxon>
    </lineage>
</organism>
<proteinExistence type="predicted"/>
<protein>
    <recommendedName>
        <fullName evidence="3">Bacterial surface antigen (D15) domain-containing protein</fullName>
    </recommendedName>
</protein>